<reference evidence="3 4" key="1">
    <citation type="submission" date="2018-11" db="EMBL/GenBank/DDBJ databases">
        <title>Genomes From Bacteria Associated with the Canine Oral Cavity: a Test Case for Automated Genome-Based Taxonomic Assignment.</title>
        <authorList>
            <person name="Coil D.A."/>
            <person name="Jospin G."/>
            <person name="Darling A.E."/>
            <person name="Wallis C."/>
            <person name="Davis I.J."/>
            <person name="Harris S."/>
            <person name="Eisen J.A."/>
            <person name="Holcombe L.J."/>
            <person name="O'Flynn C."/>
        </authorList>
    </citation>
    <scope>NUCLEOTIDE SEQUENCE [LARGE SCALE GENOMIC DNA]</scope>
    <source>
        <strain evidence="3 4">OH2822_COT-296</strain>
    </source>
</reference>
<accession>A0A3P1WWX0</accession>
<dbReference type="Pfam" id="PF00156">
    <property type="entry name" value="Pribosyltran"/>
    <property type="match status" value="1"/>
</dbReference>
<dbReference type="CDD" id="cd06223">
    <property type="entry name" value="PRTases_typeI"/>
    <property type="match status" value="1"/>
</dbReference>
<dbReference type="OrthoDB" id="5244859at2"/>
<evidence type="ECO:0000313" key="3">
    <source>
        <dbReference type="EMBL" id="RRD51102.1"/>
    </source>
</evidence>
<organism evidence="3 4">
    <name type="scientific">Arachnia propionica</name>
    <dbReference type="NCBI Taxonomy" id="1750"/>
    <lineage>
        <taxon>Bacteria</taxon>
        <taxon>Bacillati</taxon>
        <taxon>Actinomycetota</taxon>
        <taxon>Actinomycetes</taxon>
        <taxon>Propionibacteriales</taxon>
        <taxon>Propionibacteriaceae</taxon>
        <taxon>Arachnia</taxon>
    </lineage>
</organism>
<evidence type="ECO:0000259" key="2">
    <source>
        <dbReference type="Pfam" id="PF00156"/>
    </source>
</evidence>
<gene>
    <name evidence="3" type="ORF">EII35_01485</name>
</gene>
<dbReference type="SUPFAM" id="SSF53271">
    <property type="entry name" value="PRTase-like"/>
    <property type="match status" value="1"/>
</dbReference>
<name>A0A3P1WWX0_9ACTN</name>
<proteinExistence type="inferred from homology"/>
<dbReference type="PANTHER" id="PTHR47505:SF1">
    <property type="entry name" value="DNA UTILIZATION PROTEIN YHGH"/>
    <property type="match status" value="1"/>
</dbReference>
<evidence type="ECO:0000313" key="4">
    <source>
        <dbReference type="Proteomes" id="UP000280935"/>
    </source>
</evidence>
<dbReference type="InterPro" id="IPR051910">
    <property type="entry name" value="ComF/GntX_DNA_util-trans"/>
</dbReference>
<dbReference type="Gene3D" id="3.40.50.2020">
    <property type="match status" value="1"/>
</dbReference>
<dbReference type="InterPro" id="IPR029057">
    <property type="entry name" value="PRTase-like"/>
</dbReference>
<dbReference type="Proteomes" id="UP000280935">
    <property type="component" value="Unassembled WGS sequence"/>
</dbReference>
<dbReference type="EMBL" id="RQYT01000002">
    <property type="protein sequence ID" value="RRD51102.1"/>
    <property type="molecule type" value="Genomic_DNA"/>
</dbReference>
<comment type="similarity">
    <text evidence="1">Belongs to the ComF/GntX family.</text>
</comment>
<sequence>MGFIDAAADLLLGSRCPGCGGPGLGVCRGCTVALRGREPHRVRRAGLHVDVVAAAPYRPLLSHIIPSFKDDGAWGLGPFLSLLLATAITHLEPPPQALVVPVATSPSSVRRRGFDHGLHLARGAARRLGQEHRRLLRRSRGGLAQRGLGRLARLELTSETFRARFTDRPVILVDDVVTTGATLNGACEALRRCGVHVWGAAVIADANTVVS</sequence>
<dbReference type="AlphaFoldDB" id="A0A3P1WWX0"/>
<protein>
    <submittedName>
        <fullName evidence="3">ComF family protein</fullName>
    </submittedName>
</protein>
<dbReference type="InterPro" id="IPR000836">
    <property type="entry name" value="PRTase_dom"/>
</dbReference>
<feature type="domain" description="Phosphoribosyltransferase" evidence="2">
    <location>
        <begin position="165"/>
        <end position="207"/>
    </location>
</feature>
<dbReference type="PANTHER" id="PTHR47505">
    <property type="entry name" value="DNA UTILIZATION PROTEIN YHGH"/>
    <property type="match status" value="1"/>
</dbReference>
<dbReference type="RefSeq" id="WP_125226695.1">
    <property type="nucleotide sequence ID" value="NZ_RQYT01000002.1"/>
</dbReference>
<evidence type="ECO:0000256" key="1">
    <source>
        <dbReference type="ARBA" id="ARBA00008007"/>
    </source>
</evidence>
<comment type="caution">
    <text evidence="3">The sequence shown here is derived from an EMBL/GenBank/DDBJ whole genome shotgun (WGS) entry which is preliminary data.</text>
</comment>